<name>A0A4Z0BFM4_9BURK</name>
<sequence>TAPNQNPSSLGTFTFNQRFPGQVFDPETGLNQNWHREYSASIGRYIQSDPIGLRGGLNTFGYASGNPVRWRDPSGLVTAAAAPLAATGLALAWCNADPSCRKALEQIAQQCVNATDRAMDKIKNWLSSESAEDKKPTDSGDRGSRRPSKETRDKADQQATDSNGDLRCQYCGDKLTMEPGHENSREFDHFDPWSKGGDSSIDNILDSCRTCNRGKGNRLFPDEWQPTQ</sequence>
<protein>
    <recommendedName>
        <fullName evidence="2">HNH nuclease domain-containing protein</fullName>
    </recommendedName>
</protein>
<feature type="compositionally biased region" description="Basic and acidic residues" evidence="1">
    <location>
        <begin position="131"/>
        <end position="156"/>
    </location>
</feature>
<accession>A0A4Z0BFM4</accession>
<organism evidence="3 4">
    <name type="scientific">Ramlibacter humi</name>
    <dbReference type="NCBI Taxonomy" id="2530451"/>
    <lineage>
        <taxon>Bacteria</taxon>
        <taxon>Pseudomonadati</taxon>
        <taxon>Pseudomonadota</taxon>
        <taxon>Betaproteobacteria</taxon>
        <taxon>Burkholderiales</taxon>
        <taxon>Comamonadaceae</taxon>
        <taxon>Ramlibacter</taxon>
    </lineage>
</organism>
<dbReference type="Proteomes" id="UP000297839">
    <property type="component" value="Unassembled WGS sequence"/>
</dbReference>
<dbReference type="PRINTS" id="PR00394">
    <property type="entry name" value="RHSPROTEIN"/>
</dbReference>
<dbReference type="PANTHER" id="PTHR32305">
    <property type="match status" value="1"/>
</dbReference>
<evidence type="ECO:0000313" key="3">
    <source>
        <dbReference type="EMBL" id="TFY97107.1"/>
    </source>
</evidence>
<dbReference type="PANTHER" id="PTHR32305:SF15">
    <property type="entry name" value="PROTEIN RHSA-RELATED"/>
    <property type="match status" value="1"/>
</dbReference>
<dbReference type="EMBL" id="SMLK01000009">
    <property type="protein sequence ID" value="TFY97107.1"/>
    <property type="molecule type" value="Genomic_DNA"/>
</dbReference>
<feature type="non-terminal residue" evidence="3">
    <location>
        <position position="1"/>
    </location>
</feature>
<evidence type="ECO:0000259" key="2">
    <source>
        <dbReference type="SMART" id="SM00507"/>
    </source>
</evidence>
<evidence type="ECO:0000256" key="1">
    <source>
        <dbReference type="SAM" id="MobiDB-lite"/>
    </source>
</evidence>
<proteinExistence type="predicted"/>
<dbReference type="Pfam" id="PF01844">
    <property type="entry name" value="HNH"/>
    <property type="match status" value="1"/>
</dbReference>
<dbReference type="InterPro" id="IPR003615">
    <property type="entry name" value="HNH_nuc"/>
</dbReference>
<dbReference type="GO" id="GO:0003676">
    <property type="term" value="F:nucleic acid binding"/>
    <property type="evidence" value="ECO:0007669"/>
    <property type="project" value="InterPro"/>
</dbReference>
<dbReference type="InterPro" id="IPR022385">
    <property type="entry name" value="Rhs_assc_core"/>
</dbReference>
<dbReference type="SMART" id="SM00507">
    <property type="entry name" value="HNHc"/>
    <property type="match status" value="1"/>
</dbReference>
<dbReference type="Gene3D" id="2.180.10.10">
    <property type="entry name" value="RHS repeat-associated core"/>
    <property type="match status" value="1"/>
</dbReference>
<dbReference type="InterPro" id="IPR050708">
    <property type="entry name" value="T6SS_VgrG/RHS"/>
</dbReference>
<comment type="caution">
    <text evidence="3">The sequence shown here is derived from an EMBL/GenBank/DDBJ whole genome shotgun (WGS) entry which is preliminary data.</text>
</comment>
<feature type="compositionally biased region" description="Basic and acidic residues" evidence="1">
    <location>
        <begin position="179"/>
        <end position="192"/>
    </location>
</feature>
<dbReference type="CDD" id="cd00085">
    <property type="entry name" value="HNHc"/>
    <property type="match status" value="1"/>
</dbReference>
<dbReference type="InterPro" id="IPR002711">
    <property type="entry name" value="HNH"/>
</dbReference>
<feature type="region of interest" description="Disordered" evidence="1">
    <location>
        <begin position="126"/>
        <end position="167"/>
    </location>
</feature>
<dbReference type="AlphaFoldDB" id="A0A4Z0BFM4"/>
<feature type="region of interest" description="Disordered" evidence="1">
    <location>
        <begin position="179"/>
        <end position="198"/>
    </location>
</feature>
<evidence type="ECO:0000313" key="4">
    <source>
        <dbReference type="Proteomes" id="UP000297839"/>
    </source>
</evidence>
<dbReference type="RefSeq" id="WP_205959717.1">
    <property type="nucleotide sequence ID" value="NZ_SMLK01000009.1"/>
</dbReference>
<reference evidence="3 4" key="1">
    <citation type="submission" date="2019-03" db="EMBL/GenBank/DDBJ databases">
        <title>Ramlibacter sp. 18x22-1, whole genome shotgun sequence.</title>
        <authorList>
            <person name="Zhang X."/>
            <person name="Feng G."/>
            <person name="Zhu H."/>
        </authorList>
    </citation>
    <scope>NUCLEOTIDE SEQUENCE [LARGE SCALE GENOMIC DNA]</scope>
    <source>
        <strain evidence="3 4">18x22-1</strain>
    </source>
</reference>
<dbReference type="GO" id="GO:0004519">
    <property type="term" value="F:endonuclease activity"/>
    <property type="evidence" value="ECO:0007669"/>
    <property type="project" value="InterPro"/>
</dbReference>
<feature type="domain" description="HNH nuclease" evidence="2">
    <location>
        <begin position="157"/>
        <end position="213"/>
    </location>
</feature>
<dbReference type="Gene3D" id="1.10.30.50">
    <property type="match status" value="1"/>
</dbReference>
<dbReference type="GO" id="GO:0008270">
    <property type="term" value="F:zinc ion binding"/>
    <property type="evidence" value="ECO:0007669"/>
    <property type="project" value="InterPro"/>
</dbReference>
<keyword evidence="4" id="KW-1185">Reference proteome</keyword>
<dbReference type="NCBIfam" id="TIGR03696">
    <property type="entry name" value="Rhs_assc_core"/>
    <property type="match status" value="1"/>
</dbReference>
<gene>
    <name evidence="3" type="ORF">EZ216_19805</name>
</gene>